<dbReference type="RefSeq" id="WP_147185123.1">
    <property type="nucleotide sequence ID" value="NZ_CP042382.1"/>
</dbReference>
<dbReference type="NCBIfam" id="TIGR01552">
    <property type="entry name" value="phd_fam"/>
    <property type="match status" value="1"/>
</dbReference>
<evidence type="ECO:0000256" key="3">
    <source>
        <dbReference type="SAM" id="MobiDB-lite"/>
    </source>
</evidence>
<sequence length="78" mass="8882">MQKTSVRETREKLSSLLDAVAAGEEIIILRRGKPAAKLVPATVKEVHFPDRSQLRRELPPAKETSAELVRTLRDEERY</sequence>
<dbReference type="OrthoDB" id="9800503at2"/>
<evidence type="ECO:0000313" key="4">
    <source>
        <dbReference type="EMBL" id="QEA40048.1"/>
    </source>
</evidence>
<dbReference type="InterPro" id="IPR051416">
    <property type="entry name" value="phD-YefM_TA_antitoxins"/>
</dbReference>
<accession>A0A5B8SZ19</accession>
<dbReference type="PANTHER" id="PTHR35377">
    <property type="entry name" value="ANTITOXIN VAPB49-RELATED-RELATED"/>
    <property type="match status" value="1"/>
</dbReference>
<dbReference type="EMBL" id="CP042382">
    <property type="protein sequence ID" value="QEA40048.1"/>
    <property type="molecule type" value="Genomic_DNA"/>
</dbReference>
<name>A0A5B8SZ19_9GAMM</name>
<protein>
    <recommendedName>
        <fullName evidence="2">Antitoxin</fullName>
    </recommendedName>
</protein>
<evidence type="ECO:0000256" key="1">
    <source>
        <dbReference type="ARBA" id="ARBA00009981"/>
    </source>
</evidence>
<feature type="region of interest" description="Disordered" evidence="3">
    <location>
        <begin position="52"/>
        <end position="78"/>
    </location>
</feature>
<dbReference type="Proteomes" id="UP000321272">
    <property type="component" value="Chromosome"/>
</dbReference>
<evidence type="ECO:0000256" key="2">
    <source>
        <dbReference type="RuleBase" id="RU362080"/>
    </source>
</evidence>
<organism evidence="4 5">
    <name type="scientific">Pistricoccus aurantiacus</name>
    <dbReference type="NCBI Taxonomy" id="1883414"/>
    <lineage>
        <taxon>Bacteria</taxon>
        <taxon>Pseudomonadati</taxon>
        <taxon>Pseudomonadota</taxon>
        <taxon>Gammaproteobacteria</taxon>
        <taxon>Oceanospirillales</taxon>
        <taxon>Halomonadaceae</taxon>
        <taxon>Pistricoccus</taxon>
    </lineage>
</organism>
<reference evidence="4 5" key="1">
    <citation type="submission" date="2019-06" db="EMBL/GenBank/DDBJ databases">
        <title>Genome analyses of bacteria isolated from kimchi.</title>
        <authorList>
            <person name="Lee S."/>
            <person name="Ahn S."/>
            <person name="Roh S."/>
        </authorList>
    </citation>
    <scope>NUCLEOTIDE SEQUENCE [LARGE SCALE GENOMIC DNA]</scope>
    <source>
        <strain evidence="4 5">CBA4606</strain>
    </source>
</reference>
<dbReference type="Gene3D" id="3.40.1620.10">
    <property type="entry name" value="YefM-like domain"/>
    <property type="match status" value="1"/>
</dbReference>
<comment type="similarity">
    <text evidence="1 2">Belongs to the phD/YefM antitoxin family.</text>
</comment>
<comment type="function">
    <text evidence="2">Antitoxin component of a type II toxin-antitoxin (TA) system.</text>
</comment>
<evidence type="ECO:0000313" key="5">
    <source>
        <dbReference type="Proteomes" id="UP000321272"/>
    </source>
</evidence>
<keyword evidence="5" id="KW-1185">Reference proteome</keyword>
<dbReference type="InterPro" id="IPR006442">
    <property type="entry name" value="Antitoxin_Phd/YefM"/>
</dbReference>
<dbReference type="Pfam" id="PF02604">
    <property type="entry name" value="PhdYeFM_antitox"/>
    <property type="match status" value="1"/>
</dbReference>
<dbReference type="KEGG" id="paur:FGL86_13820"/>
<dbReference type="InterPro" id="IPR036165">
    <property type="entry name" value="YefM-like_sf"/>
</dbReference>
<dbReference type="AlphaFoldDB" id="A0A5B8SZ19"/>
<dbReference type="PANTHER" id="PTHR35377:SF8">
    <property type="entry name" value="ANTITOXIN VAPB22"/>
    <property type="match status" value="1"/>
</dbReference>
<proteinExistence type="inferred from homology"/>
<dbReference type="SUPFAM" id="SSF143120">
    <property type="entry name" value="YefM-like"/>
    <property type="match status" value="1"/>
</dbReference>
<gene>
    <name evidence="4" type="ORF">FGL86_13820</name>
</gene>